<dbReference type="KEGG" id="slac:SKTS_12620"/>
<dbReference type="Pfam" id="PF16074">
    <property type="entry name" value="PilW"/>
    <property type="match status" value="1"/>
</dbReference>
<dbReference type="GO" id="GO:0043683">
    <property type="term" value="P:type IV pilus assembly"/>
    <property type="evidence" value="ECO:0007669"/>
    <property type="project" value="InterPro"/>
</dbReference>
<keyword evidence="1" id="KW-0472">Membrane</keyword>
<name>A0A6F8VBJ1_9PROT</name>
<evidence type="ECO:0000313" key="3">
    <source>
        <dbReference type="Proteomes" id="UP000502260"/>
    </source>
</evidence>
<dbReference type="PROSITE" id="PS00409">
    <property type="entry name" value="PROKAR_NTER_METHYL"/>
    <property type="match status" value="1"/>
</dbReference>
<dbReference type="SUPFAM" id="SSF54523">
    <property type="entry name" value="Pili subunits"/>
    <property type="match status" value="1"/>
</dbReference>
<dbReference type="InterPro" id="IPR032092">
    <property type="entry name" value="PilW"/>
</dbReference>
<dbReference type="Pfam" id="PF07963">
    <property type="entry name" value="N_methyl"/>
    <property type="match status" value="1"/>
</dbReference>
<keyword evidence="1" id="KW-1133">Transmembrane helix</keyword>
<reference evidence="3" key="1">
    <citation type="submission" date="2020-03" db="EMBL/GenBank/DDBJ databases">
        <title>Complete genome sequence of sulfur-oxidizing bacterium skT11.</title>
        <authorList>
            <person name="Kanda M."/>
            <person name="Kojima H."/>
            <person name="Fukui M."/>
        </authorList>
    </citation>
    <scope>NUCLEOTIDE SEQUENCE [LARGE SCALE GENOMIC DNA]</scope>
    <source>
        <strain evidence="3">skT11</strain>
    </source>
</reference>
<dbReference type="InterPro" id="IPR012902">
    <property type="entry name" value="N_methyl_site"/>
</dbReference>
<accession>A0A6F8VBJ1</accession>
<protein>
    <submittedName>
        <fullName evidence="2">Pilus assembly protein PilW</fullName>
    </submittedName>
</protein>
<gene>
    <name evidence="2" type="ORF">SKTS_12620</name>
</gene>
<dbReference type="AlphaFoldDB" id="A0A6F8VBJ1"/>
<evidence type="ECO:0000313" key="2">
    <source>
        <dbReference type="EMBL" id="BCB26376.1"/>
    </source>
</evidence>
<proteinExistence type="predicted"/>
<organism evidence="2 3">
    <name type="scientific">Sulfurimicrobium lacus</name>
    <dbReference type="NCBI Taxonomy" id="2715678"/>
    <lineage>
        <taxon>Bacteria</taxon>
        <taxon>Pseudomonadati</taxon>
        <taxon>Pseudomonadota</taxon>
        <taxon>Betaproteobacteria</taxon>
        <taxon>Nitrosomonadales</taxon>
        <taxon>Sulfuricellaceae</taxon>
        <taxon>Sulfurimicrobium</taxon>
    </lineage>
</organism>
<feature type="transmembrane region" description="Helical" evidence="1">
    <location>
        <begin position="20"/>
        <end position="42"/>
    </location>
</feature>
<keyword evidence="3" id="KW-1185">Reference proteome</keyword>
<dbReference type="RefSeq" id="WP_173069011.1">
    <property type="nucleotide sequence ID" value="NZ_AP022853.1"/>
</dbReference>
<dbReference type="Proteomes" id="UP000502260">
    <property type="component" value="Chromosome"/>
</dbReference>
<dbReference type="NCBIfam" id="TIGR02532">
    <property type="entry name" value="IV_pilin_GFxxxE"/>
    <property type="match status" value="1"/>
</dbReference>
<keyword evidence="1" id="KW-0812">Transmembrane</keyword>
<evidence type="ECO:0000256" key="1">
    <source>
        <dbReference type="SAM" id="Phobius"/>
    </source>
</evidence>
<dbReference type="InterPro" id="IPR045584">
    <property type="entry name" value="Pilin-like"/>
</dbReference>
<dbReference type="EMBL" id="AP022853">
    <property type="protein sequence ID" value="BCB26376.1"/>
    <property type="molecule type" value="Genomic_DNA"/>
</dbReference>
<sequence length="363" mass="38228">MARKLKYVAARPSRTRGFTLVEMLIAITLGMLLVIGVSYAYLGTKQTSRMQASLARMQEGARFAFETMALDIRMAGAAGCSIVPLPPAPTTVNSYGTAYWFSDLFNQPLTGYENATATAPTTPQNVRTSVSTLSGHAASDALAVVLAEGGGGIIMGGNREYRVTAYTPNNFTVTPAPTALTSGELVVATNCQTPLLSVATVAGNVITTTGATAAYGPGSSIFGVTGNLFYIGVNTAGEPTLYRQHLTQSGGAPATVAQELVEGVEDMQIMYGVDTTPTADHVIDTYLNANDVAGAGVPGATTAEKWQRVLSVKVNLLMRSTEDGIISAPQDYHYPDPDSAATTPADRRLRRAFTTTIAVRNRL</sequence>